<evidence type="ECO:0008006" key="2">
    <source>
        <dbReference type="Google" id="ProtNLM"/>
    </source>
</evidence>
<dbReference type="SUPFAM" id="SSF102114">
    <property type="entry name" value="Radical SAM enzymes"/>
    <property type="match status" value="1"/>
</dbReference>
<dbReference type="CDD" id="cd01335">
    <property type="entry name" value="Radical_SAM"/>
    <property type="match status" value="1"/>
</dbReference>
<name>A0A381RFU5_9ZZZZ</name>
<dbReference type="Gene3D" id="3.20.20.70">
    <property type="entry name" value="Aldolase class I"/>
    <property type="match status" value="1"/>
</dbReference>
<evidence type="ECO:0000313" key="1">
    <source>
        <dbReference type="EMBL" id="SUZ90682.1"/>
    </source>
</evidence>
<protein>
    <recommendedName>
        <fullName evidence="2">Radical SAM core domain-containing protein</fullName>
    </recommendedName>
</protein>
<organism evidence="1">
    <name type="scientific">marine metagenome</name>
    <dbReference type="NCBI Taxonomy" id="408172"/>
    <lineage>
        <taxon>unclassified sequences</taxon>
        <taxon>metagenomes</taxon>
        <taxon>ecological metagenomes</taxon>
    </lineage>
</organism>
<dbReference type="AlphaFoldDB" id="A0A381RFU5"/>
<gene>
    <name evidence="1" type="ORF">METZ01_LOCUS43536</name>
</gene>
<proteinExistence type="predicted"/>
<dbReference type="EMBL" id="UINC01001914">
    <property type="protein sequence ID" value="SUZ90682.1"/>
    <property type="molecule type" value="Genomic_DNA"/>
</dbReference>
<dbReference type="InterPro" id="IPR058240">
    <property type="entry name" value="rSAM_sf"/>
</dbReference>
<sequence>MHDKVGPLLNKSYIKFEDLKKWIPKGYLPNLKIINFCGSVDEPTTHPEFLDIVDYFLDFSDVNVATNGSTRTIKFWEDLGRRKLSVFFGLDGTDQKSLEKYRIGSNFKKVQENYRAFIGAGGNATWQFIVFDHNEHLIKQAENMSKVEGFKRFRKIYSHRTGSGEV</sequence>
<reference evidence="1" key="1">
    <citation type="submission" date="2018-05" db="EMBL/GenBank/DDBJ databases">
        <authorList>
            <person name="Lanie J.A."/>
            <person name="Ng W.-L."/>
            <person name="Kazmierczak K.M."/>
            <person name="Andrzejewski T.M."/>
            <person name="Davidsen T.M."/>
            <person name="Wayne K.J."/>
            <person name="Tettelin H."/>
            <person name="Glass J.I."/>
            <person name="Rusch D."/>
            <person name="Podicherti R."/>
            <person name="Tsui H.-C.T."/>
            <person name="Winkler M.E."/>
        </authorList>
    </citation>
    <scope>NUCLEOTIDE SEQUENCE</scope>
</reference>
<dbReference type="InterPro" id="IPR013785">
    <property type="entry name" value="Aldolase_TIM"/>
</dbReference>
<accession>A0A381RFU5</accession>